<feature type="non-terminal residue" evidence="2">
    <location>
        <position position="1"/>
    </location>
</feature>
<evidence type="ECO:0000256" key="1">
    <source>
        <dbReference type="SAM" id="MobiDB-lite"/>
    </source>
</evidence>
<name>A0A381SRB4_9ZZZZ</name>
<reference evidence="2" key="1">
    <citation type="submission" date="2018-05" db="EMBL/GenBank/DDBJ databases">
        <authorList>
            <person name="Lanie J.A."/>
            <person name="Ng W.-L."/>
            <person name="Kazmierczak K.M."/>
            <person name="Andrzejewski T.M."/>
            <person name="Davidsen T.M."/>
            <person name="Wayne K.J."/>
            <person name="Tettelin H."/>
            <person name="Glass J.I."/>
            <person name="Rusch D."/>
            <person name="Podicherti R."/>
            <person name="Tsui H.-C.T."/>
            <person name="Winkler M.E."/>
        </authorList>
    </citation>
    <scope>NUCLEOTIDE SEQUENCE</scope>
</reference>
<dbReference type="EMBL" id="UINC01003463">
    <property type="protein sequence ID" value="SVA06542.1"/>
    <property type="molecule type" value="Genomic_DNA"/>
</dbReference>
<protein>
    <submittedName>
        <fullName evidence="2">Uncharacterized protein</fullName>
    </submittedName>
</protein>
<feature type="non-terminal residue" evidence="2">
    <location>
        <position position="30"/>
    </location>
</feature>
<evidence type="ECO:0000313" key="2">
    <source>
        <dbReference type="EMBL" id="SVA06542.1"/>
    </source>
</evidence>
<feature type="region of interest" description="Disordered" evidence="1">
    <location>
        <begin position="1"/>
        <end position="30"/>
    </location>
</feature>
<proteinExistence type="predicted"/>
<accession>A0A381SRB4</accession>
<dbReference type="AlphaFoldDB" id="A0A381SRB4"/>
<gene>
    <name evidence="2" type="ORF">METZ01_LOCUS59396</name>
</gene>
<sequence>SCSQTSSKAVMPRRGLPPMSSEKYQSSMGI</sequence>
<organism evidence="2">
    <name type="scientific">marine metagenome</name>
    <dbReference type="NCBI Taxonomy" id="408172"/>
    <lineage>
        <taxon>unclassified sequences</taxon>
        <taxon>metagenomes</taxon>
        <taxon>ecological metagenomes</taxon>
    </lineage>
</organism>